<sequence length="228" mass="25845">MASTSYETGYQKYFGDRMANVPHEAAGQEEAMRRIYDEWASDFDKETKEAGTVYHKPLAEYLDAAIKQVEDKPNSEIKIMDAGAGTGKIGVELKKLGYTNVQALDISQEMLNEAKNKNVYNKFICTPLSEQRIQEIETGEFDAVICAGTLIKAHVKSSALVEIIRMVKIGGLICFTLRYNEVADYQDMMLELENTRRWESISKKKVPYFTAGDMPKEAEAFLYKVLKH</sequence>
<dbReference type="InterPro" id="IPR025714">
    <property type="entry name" value="Methyltranfer_dom"/>
</dbReference>
<dbReference type="PANTHER" id="PTHR43591">
    <property type="entry name" value="METHYLTRANSFERASE"/>
    <property type="match status" value="1"/>
</dbReference>
<dbReference type="Proteomes" id="UP001163046">
    <property type="component" value="Unassembled WGS sequence"/>
</dbReference>
<reference evidence="2" key="1">
    <citation type="submission" date="2023-01" db="EMBL/GenBank/DDBJ databases">
        <title>Genome assembly of the deep-sea coral Lophelia pertusa.</title>
        <authorList>
            <person name="Herrera S."/>
            <person name="Cordes E."/>
        </authorList>
    </citation>
    <scope>NUCLEOTIDE SEQUENCE</scope>
    <source>
        <strain evidence="2">USNM1676648</strain>
        <tissue evidence="2">Polyp</tissue>
    </source>
</reference>
<protein>
    <submittedName>
        <fullName evidence="2">Methyltransferase domain</fullName>
    </submittedName>
</protein>
<keyword evidence="2" id="KW-0489">Methyltransferase</keyword>
<gene>
    <name evidence="2" type="primary">WBSCR27_19</name>
    <name evidence="2" type="ORF">OS493_032314</name>
</gene>
<dbReference type="Pfam" id="PF13847">
    <property type="entry name" value="Methyltransf_31"/>
    <property type="match status" value="1"/>
</dbReference>
<evidence type="ECO:0000313" key="2">
    <source>
        <dbReference type="EMBL" id="KAJ7370424.1"/>
    </source>
</evidence>
<dbReference type="GO" id="GO:0032259">
    <property type="term" value="P:methylation"/>
    <property type="evidence" value="ECO:0007669"/>
    <property type="project" value="UniProtKB-KW"/>
</dbReference>
<dbReference type="EMBL" id="MU826865">
    <property type="protein sequence ID" value="KAJ7370424.1"/>
    <property type="molecule type" value="Genomic_DNA"/>
</dbReference>
<name>A0A9X0CR49_9CNID</name>
<dbReference type="CDD" id="cd02440">
    <property type="entry name" value="AdoMet_MTases"/>
    <property type="match status" value="1"/>
</dbReference>
<dbReference type="Gene3D" id="3.40.50.150">
    <property type="entry name" value="Vaccinia Virus protein VP39"/>
    <property type="match status" value="1"/>
</dbReference>
<accession>A0A9X0CR49</accession>
<dbReference type="AlphaFoldDB" id="A0A9X0CR49"/>
<dbReference type="OrthoDB" id="5957012at2759"/>
<dbReference type="PANTHER" id="PTHR43591:SF110">
    <property type="entry name" value="RHODANESE DOMAIN-CONTAINING PROTEIN"/>
    <property type="match status" value="1"/>
</dbReference>
<comment type="caution">
    <text evidence="2">The sequence shown here is derived from an EMBL/GenBank/DDBJ whole genome shotgun (WGS) entry which is preliminary data.</text>
</comment>
<dbReference type="GO" id="GO:0008168">
    <property type="term" value="F:methyltransferase activity"/>
    <property type="evidence" value="ECO:0007669"/>
    <property type="project" value="UniProtKB-KW"/>
</dbReference>
<dbReference type="InterPro" id="IPR029063">
    <property type="entry name" value="SAM-dependent_MTases_sf"/>
</dbReference>
<evidence type="ECO:0000313" key="3">
    <source>
        <dbReference type="Proteomes" id="UP001163046"/>
    </source>
</evidence>
<organism evidence="2 3">
    <name type="scientific">Desmophyllum pertusum</name>
    <dbReference type="NCBI Taxonomy" id="174260"/>
    <lineage>
        <taxon>Eukaryota</taxon>
        <taxon>Metazoa</taxon>
        <taxon>Cnidaria</taxon>
        <taxon>Anthozoa</taxon>
        <taxon>Hexacorallia</taxon>
        <taxon>Scleractinia</taxon>
        <taxon>Caryophylliina</taxon>
        <taxon>Caryophylliidae</taxon>
        <taxon>Desmophyllum</taxon>
    </lineage>
</organism>
<dbReference type="SUPFAM" id="SSF53335">
    <property type="entry name" value="S-adenosyl-L-methionine-dependent methyltransferases"/>
    <property type="match status" value="1"/>
</dbReference>
<proteinExistence type="predicted"/>
<keyword evidence="2" id="KW-0808">Transferase</keyword>
<evidence type="ECO:0000259" key="1">
    <source>
        <dbReference type="Pfam" id="PF13847"/>
    </source>
</evidence>
<keyword evidence="3" id="KW-1185">Reference proteome</keyword>
<feature type="domain" description="Methyltransferase" evidence="1">
    <location>
        <begin position="74"/>
        <end position="179"/>
    </location>
</feature>